<name>A0A1H4DCF3_9ACTO</name>
<comment type="similarity">
    <text evidence="2">Belongs to the AzlC family.</text>
</comment>
<dbReference type="PANTHER" id="PTHR34979">
    <property type="entry name" value="INNER MEMBRANE PROTEIN YGAZ"/>
    <property type="match status" value="1"/>
</dbReference>
<dbReference type="Pfam" id="PF03591">
    <property type="entry name" value="AzlC"/>
    <property type="match status" value="1"/>
</dbReference>
<evidence type="ECO:0000256" key="3">
    <source>
        <dbReference type="ARBA" id="ARBA00022448"/>
    </source>
</evidence>
<keyword evidence="5 8" id="KW-0812">Transmembrane</keyword>
<dbReference type="PANTHER" id="PTHR34979:SF1">
    <property type="entry name" value="INNER MEMBRANE PROTEIN YGAZ"/>
    <property type="match status" value="1"/>
</dbReference>
<feature type="transmembrane region" description="Helical" evidence="8">
    <location>
        <begin position="6"/>
        <end position="25"/>
    </location>
</feature>
<feature type="transmembrane region" description="Helical" evidence="8">
    <location>
        <begin position="196"/>
        <end position="213"/>
    </location>
</feature>
<protein>
    <submittedName>
        <fullName evidence="9">4-azaleucine resistance probable transporter AzlC</fullName>
    </submittedName>
</protein>
<evidence type="ECO:0000256" key="4">
    <source>
        <dbReference type="ARBA" id="ARBA00022475"/>
    </source>
</evidence>
<dbReference type="GO" id="GO:1903785">
    <property type="term" value="P:L-valine transmembrane transport"/>
    <property type="evidence" value="ECO:0007669"/>
    <property type="project" value="TreeGrafter"/>
</dbReference>
<feature type="transmembrane region" description="Helical" evidence="8">
    <location>
        <begin position="172"/>
        <end position="190"/>
    </location>
</feature>
<dbReference type="GO" id="GO:0005886">
    <property type="term" value="C:plasma membrane"/>
    <property type="evidence" value="ECO:0007669"/>
    <property type="project" value="UniProtKB-SubCell"/>
</dbReference>
<feature type="transmembrane region" description="Helical" evidence="8">
    <location>
        <begin position="147"/>
        <end position="165"/>
    </location>
</feature>
<dbReference type="EMBL" id="FNQV01000016">
    <property type="protein sequence ID" value="SEA70248.1"/>
    <property type="molecule type" value="Genomic_DNA"/>
</dbReference>
<evidence type="ECO:0000313" key="9">
    <source>
        <dbReference type="EMBL" id="SEA70248.1"/>
    </source>
</evidence>
<dbReference type="Proteomes" id="UP000199288">
    <property type="component" value="Unassembled WGS sequence"/>
</dbReference>
<dbReference type="AlphaFoldDB" id="A0A1H4DCF3"/>
<keyword evidence="3" id="KW-0813">Transport</keyword>
<evidence type="ECO:0000256" key="7">
    <source>
        <dbReference type="ARBA" id="ARBA00023136"/>
    </source>
</evidence>
<sequence length="218" mass="23545">MGWHIAMPACAAVLPLGVALGVLVVKSGLAWWWAPIFAAIVFAGSMEFLLVGLFAAAAPLTQIALSTLLVNFRHVFYALSFPLHRVRGAGWKAYSTFALTDEAYALTTGPAAQRFSRTRIIAIQGFFHACWVACVTLGAALGSLIPPWVRGLEFAVTALFVVLAMEGHRVQRSLRIPILALGCALVALLISREHMLPIAMGLFVGSLTLAYWGRRRVA</sequence>
<keyword evidence="6 8" id="KW-1133">Transmembrane helix</keyword>
<organism evidence="9 10">
    <name type="scientific">Bowdeniella nasicola</name>
    <dbReference type="NCBI Taxonomy" id="208480"/>
    <lineage>
        <taxon>Bacteria</taxon>
        <taxon>Bacillati</taxon>
        <taxon>Actinomycetota</taxon>
        <taxon>Actinomycetes</taxon>
        <taxon>Actinomycetales</taxon>
        <taxon>Actinomycetaceae</taxon>
        <taxon>Bowdeniella</taxon>
    </lineage>
</organism>
<keyword evidence="4" id="KW-1003">Cell membrane</keyword>
<evidence type="ECO:0000256" key="6">
    <source>
        <dbReference type="ARBA" id="ARBA00022989"/>
    </source>
</evidence>
<accession>A0A1H4DCF3</accession>
<keyword evidence="10" id="KW-1185">Reference proteome</keyword>
<reference evidence="10" key="1">
    <citation type="submission" date="2016-10" db="EMBL/GenBank/DDBJ databases">
        <authorList>
            <person name="Varghese N."/>
            <person name="Submissions S."/>
        </authorList>
    </citation>
    <scope>NUCLEOTIDE SEQUENCE [LARGE SCALE GENOMIC DNA]</scope>
    <source>
        <strain evidence="10">KPR-1</strain>
    </source>
</reference>
<evidence type="ECO:0000313" key="10">
    <source>
        <dbReference type="Proteomes" id="UP000199288"/>
    </source>
</evidence>
<keyword evidence="7 8" id="KW-0472">Membrane</keyword>
<feature type="transmembrane region" description="Helical" evidence="8">
    <location>
        <begin position="120"/>
        <end position="141"/>
    </location>
</feature>
<evidence type="ECO:0000256" key="8">
    <source>
        <dbReference type="SAM" id="Phobius"/>
    </source>
</evidence>
<proteinExistence type="inferred from homology"/>
<gene>
    <name evidence="9" type="ORF">SAMN02910418_02196</name>
</gene>
<evidence type="ECO:0000256" key="5">
    <source>
        <dbReference type="ARBA" id="ARBA00022692"/>
    </source>
</evidence>
<evidence type="ECO:0000256" key="1">
    <source>
        <dbReference type="ARBA" id="ARBA00004651"/>
    </source>
</evidence>
<dbReference type="InterPro" id="IPR011606">
    <property type="entry name" value="Brnchd-chn_aa_trnsp_permease"/>
</dbReference>
<feature type="transmembrane region" description="Helical" evidence="8">
    <location>
        <begin position="63"/>
        <end position="83"/>
    </location>
</feature>
<comment type="subcellular location">
    <subcellularLocation>
        <location evidence="1">Cell membrane</location>
        <topology evidence="1">Multi-pass membrane protein</topology>
    </subcellularLocation>
</comment>
<feature type="transmembrane region" description="Helical" evidence="8">
    <location>
        <begin position="32"/>
        <end position="57"/>
    </location>
</feature>
<evidence type="ECO:0000256" key="2">
    <source>
        <dbReference type="ARBA" id="ARBA00010735"/>
    </source>
</evidence>